<dbReference type="EMBL" id="OQ890314">
    <property type="protein sequence ID" value="WLJ25673.1"/>
    <property type="molecule type" value="Genomic_DNA"/>
</dbReference>
<reference evidence="1" key="1">
    <citation type="submission" date="2023-04" db="EMBL/GenBank/DDBJ databases">
        <title>The human skin virome in hidradenitis suppurativa patients.</title>
        <authorList>
            <person name="Jansen D."/>
        </authorList>
    </citation>
    <scope>NUCLEOTIDE SEQUENCE</scope>
    <source>
        <strain evidence="1">VC3_JansenPhageC</strain>
    </source>
</reference>
<evidence type="ECO:0000313" key="1">
    <source>
        <dbReference type="EMBL" id="WLJ25673.1"/>
    </source>
</evidence>
<proteinExistence type="predicted"/>
<sequence length="128" mass="14479">MQSPQLQLYNKTFDLAKGYDIPVISQKEMTEDISYPFVVLSRSDGRMNIGSFDTIDGQTSVTIDIWSQESDLGLHDSIVYGLQVDLSQLEMLPNYQVRLNDITVNQIPDNTTNQSLAHSQIVAEFNTY</sequence>
<name>A0AA50AFB5_9VIRU</name>
<protein>
    <submittedName>
        <fullName evidence="1">Uncharacterized protein</fullName>
    </submittedName>
</protein>
<accession>A0AA50AFB5</accession>
<organism evidence="1">
    <name type="scientific">Staphylococcus phage HS06</name>
    <dbReference type="NCBI Taxonomy" id="3056400"/>
    <lineage>
        <taxon>Viruses</taxon>
    </lineage>
</organism>